<dbReference type="KEGG" id="lant:TUM19329_05960"/>
<sequence length="101" mass="11701">MNSSVFFNGKIMNEMDILKLFYDEMTVKSMTRDMVFLSIEEEAAAEISQNLGTNIPTEVVQKMTDLCIANEWLERTTADPNYKYLSLTENGLQVLLNYLYR</sequence>
<evidence type="ECO:0000313" key="1">
    <source>
        <dbReference type="EMBL" id="BCA94235.1"/>
    </source>
</evidence>
<accession>A0A6F8T0Q5</accession>
<proteinExistence type="predicted"/>
<dbReference type="EMBL" id="AP022839">
    <property type="protein sequence ID" value="BCA94235.1"/>
    <property type="molecule type" value="Genomic_DNA"/>
</dbReference>
<evidence type="ECO:0000313" key="2">
    <source>
        <dbReference type="Proteomes" id="UP000502894"/>
    </source>
</evidence>
<reference evidence="1" key="1">
    <citation type="journal article" date="2020" name="Microbiol. Resour. Announc.">
        <title>Complete Genome Sequence of Novel Psychrotolerant Legionella Strain TUM19329, Isolated from Antarctic Lake Sediment.</title>
        <authorList>
            <person name="Shimada S."/>
            <person name="Nakai R."/>
            <person name="Aoki K."/>
            <person name="Shimoeda N."/>
            <person name="Ohno G."/>
            <person name="Miyazaki Y."/>
            <person name="Kudoh S."/>
            <person name="Imura S."/>
            <person name="Watanabe K."/>
            <person name="Ishii Y."/>
            <person name="Tateda K."/>
        </authorList>
    </citation>
    <scope>NUCLEOTIDE SEQUENCE [LARGE SCALE GENOMIC DNA]</scope>
    <source>
        <strain evidence="1">TUM19329</strain>
    </source>
</reference>
<dbReference type="AlphaFoldDB" id="A0A6F8T0Q5"/>
<gene>
    <name evidence="1" type="ORF">TUM19329_05960</name>
</gene>
<dbReference type="Proteomes" id="UP000502894">
    <property type="component" value="Chromosome"/>
</dbReference>
<name>A0A6F8T0Q5_9GAMM</name>
<protein>
    <recommendedName>
        <fullName evidence="3">ArnR1-like winged helix-turn-helix domain-containing protein</fullName>
    </recommendedName>
</protein>
<organism evidence="1 2">
    <name type="scientific">Legionella antarctica</name>
    <dbReference type="NCBI Taxonomy" id="2708020"/>
    <lineage>
        <taxon>Bacteria</taxon>
        <taxon>Pseudomonadati</taxon>
        <taxon>Pseudomonadota</taxon>
        <taxon>Gammaproteobacteria</taxon>
        <taxon>Legionellales</taxon>
        <taxon>Legionellaceae</taxon>
        <taxon>Legionella</taxon>
    </lineage>
</organism>
<keyword evidence="2" id="KW-1185">Reference proteome</keyword>
<evidence type="ECO:0008006" key="3">
    <source>
        <dbReference type="Google" id="ProtNLM"/>
    </source>
</evidence>